<protein>
    <recommendedName>
        <fullName evidence="2">Macro domain-containing protein</fullName>
    </recommendedName>
</protein>
<dbReference type="PROSITE" id="PS51154">
    <property type="entry name" value="MACRO"/>
    <property type="match status" value="1"/>
</dbReference>
<name>A0A3B3ZZE6_9GOBI</name>
<dbReference type="CDD" id="cd02907">
    <property type="entry name" value="Macro_Af1521_BAL-like"/>
    <property type="match status" value="1"/>
</dbReference>
<evidence type="ECO:0000259" key="2">
    <source>
        <dbReference type="PROSITE" id="PS51154"/>
    </source>
</evidence>
<dbReference type="PANTHER" id="PTHR11106">
    <property type="entry name" value="GANGLIOSIDE INDUCED DIFFERENTIATION ASSOCIATED PROTEIN 2-RELATED"/>
    <property type="match status" value="1"/>
</dbReference>
<feature type="region of interest" description="Disordered" evidence="1">
    <location>
        <begin position="1"/>
        <end position="22"/>
    </location>
</feature>
<dbReference type="InterPro" id="IPR002589">
    <property type="entry name" value="Macro_dom"/>
</dbReference>
<dbReference type="Proteomes" id="UP000261520">
    <property type="component" value="Unplaced"/>
</dbReference>
<dbReference type="InterPro" id="IPR043472">
    <property type="entry name" value="Macro_dom-like"/>
</dbReference>
<feature type="domain" description="Macro" evidence="2">
    <location>
        <begin position="56"/>
        <end position="197"/>
    </location>
</feature>
<dbReference type="Gene3D" id="3.40.220.10">
    <property type="entry name" value="Leucine Aminopeptidase, subunit E, domain 1"/>
    <property type="match status" value="1"/>
</dbReference>
<dbReference type="PANTHER" id="PTHR11106:SF111">
    <property type="entry name" value="MACRO DOMAIN-CONTAINING PROTEIN"/>
    <property type="match status" value="1"/>
</dbReference>
<reference evidence="3" key="2">
    <citation type="submission" date="2025-09" db="UniProtKB">
        <authorList>
            <consortium name="Ensembl"/>
        </authorList>
    </citation>
    <scope>IDENTIFICATION</scope>
</reference>
<evidence type="ECO:0000256" key="1">
    <source>
        <dbReference type="SAM" id="MobiDB-lite"/>
    </source>
</evidence>
<dbReference type="STRING" id="409849.ENSPMGP00000010132"/>
<reference evidence="3" key="1">
    <citation type="submission" date="2025-08" db="UniProtKB">
        <authorList>
            <consortium name="Ensembl"/>
        </authorList>
    </citation>
    <scope>IDENTIFICATION</scope>
</reference>
<proteinExistence type="predicted"/>
<accession>A0A3B3ZZE6</accession>
<evidence type="ECO:0000313" key="4">
    <source>
        <dbReference type="Proteomes" id="UP000261520"/>
    </source>
</evidence>
<dbReference type="SUPFAM" id="SSF52949">
    <property type="entry name" value="Macro domain-like"/>
    <property type="match status" value="1"/>
</dbReference>
<sequence length="197" mass="20867">MIDSLQEQNEPQESAGKSARLSHCTDLNAISPPVQEIDSAQVNERMSNLRWGREAKVMARYFLNEELEVIVCLGDITKQEADALVNAANEDLKHSGGVALALSNAGGPEVHIESSALVESYGKIRTGEAVVTSGGKLKCKKLIHAVGPMSGKGDGSEKVLIQKAITSALGLCEIMEFSSIVLPCISSGMCGVPVELC</sequence>
<keyword evidence="4" id="KW-1185">Reference proteome</keyword>
<organism evidence="3 4">
    <name type="scientific">Periophthalmus magnuspinnatus</name>
    <dbReference type="NCBI Taxonomy" id="409849"/>
    <lineage>
        <taxon>Eukaryota</taxon>
        <taxon>Metazoa</taxon>
        <taxon>Chordata</taxon>
        <taxon>Craniata</taxon>
        <taxon>Vertebrata</taxon>
        <taxon>Euteleostomi</taxon>
        <taxon>Actinopterygii</taxon>
        <taxon>Neopterygii</taxon>
        <taxon>Teleostei</taxon>
        <taxon>Neoteleostei</taxon>
        <taxon>Acanthomorphata</taxon>
        <taxon>Gobiaria</taxon>
        <taxon>Gobiiformes</taxon>
        <taxon>Gobioidei</taxon>
        <taxon>Gobiidae</taxon>
        <taxon>Oxudercinae</taxon>
        <taxon>Periophthalmus</taxon>
    </lineage>
</organism>
<dbReference type="AlphaFoldDB" id="A0A3B3ZZE6"/>
<dbReference type="SMART" id="SM00506">
    <property type="entry name" value="A1pp"/>
    <property type="match status" value="1"/>
</dbReference>
<evidence type="ECO:0000313" key="3">
    <source>
        <dbReference type="Ensembl" id="ENSPMGP00000010132.1"/>
    </source>
</evidence>
<feature type="compositionally biased region" description="Polar residues" evidence="1">
    <location>
        <begin position="1"/>
        <end position="12"/>
    </location>
</feature>
<dbReference type="Pfam" id="PF01661">
    <property type="entry name" value="Macro"/>
    <property type="match status" value="1"/>
</dbReference>
<dbReference type="Ensembl" id="ENSPMGT00000010809.1">
    <property type="protein sequence ID" value="ENSPMGP00000010132.1"/>
    <property type="gene ID" value="ENSPMGG00000008402.1"/>
</dbReference>